<dbReference type="RefSeq" id="XP_038070332.1">
    <property type="nucleotide sequence ID" value="XM_038214404.1"/>
</dbReference>
<dbReference type="PANTHER" id="PTHR19847:SF7">
    <property type="entry name" value="DDB1- AND CUL4-ASSOCIATED FACTOR 11"/>
    <property type="match status" value="1"/>
</dbReference>
<feature type="region of interest" description="Disordered" evidence="2">
    <location>
        <begin position="1"/>
        <end position="30"/>
    </location>
</feature>
<dbReference type="InterPro" id="IPR051859">
    <property type="entry name" value="DCAF"/>
</dbReference>
<evidence type="ECO:0000256" key="1">
    <source>
        <dbReference type="PROSITE-ProRule" id="PRU00221"/>
    </source>
</evidence>
<organism evidence="3 4">
    <name type="scientific">Patiria miniata</name>
    <name type="common">Bat star</name>
    <name type="synonym">Asterina miniata</name>
    <dbReference type="NCBI Taxonomy" id="46514"/>
    <lineage>
        <taxon>Eukaryota</taxon>
        <taxon>Metazoa</taxon>
        <taxon>Echinodermata</taxon>
        <taxon>Eleutherozoa</taxon>
        <taxon>Asterozoa</taxon>
        <taxon>Asteroidea</taxon>
        <taxon>Valvatacea</taxon>
        <taxon>Valvatida</taxon>
        <taxon>Asterinidae</taxon>
        <taxon>Patiria</taxon>
    </lineage>
</organism>
<keyword evidence="4" id="KW-1185">Reference proteome</keyword>
<dbReference type="GO" id="GO:0080008">
    <property type="term" value="C:Cul4-RING E3 ubiquitin ligase complex"/>
    <property type="evidence" value="ECO:0007669"/>
    <property type="project" value="TreeGrafter"/>
</dbReference>
<feature type="compositionally biased region" description="Basic and acidic residues" evidence="2">
    <location>
        <begin position="1"/>
        <end position="12"/>
    </location>
</feature>
<feature type="repeat" description="WD" evidence="1">
    <location>
        <begin position="285"/>
        <end position="318"/>
    </location>
</feature>
<dbReference type="Pfam" id="PF00400">
    <property type="entry name" value="WD40"/>
    <property type="match status" value="4"/>
</dbReference>
<dbReference type="OrthoDB" id="63070at2759"/>
<keyword evidence="1" id="KW-0853">WD repeat</keyword>
<name>A0A914B2U6_PATMI</name>
<dbReference type="InterPro" id="IPR015943">
    <property type="entry name" value="WD40/YVTN_repeat-like_dom_sf"/>
</dbReference>
<dbReference type="GO" id="GO:0043161">
    <property type="term" value="P:proteasome-mediated ubiquitin-dependent protein catabolic process"/>
    <property type="evidence" value="ECO:0007669"/>
    <property type="project" value="TreeGrafter"/>
</dbReference>
<proteinExistence type="predicted"/>
<evidence type="ECO:0008006" key="5">
    <source>
        <dbReference type="Google" id="ProtNLM"/>
    </source>
</evidence>
<dbReference type="PROSITE" id="PS50082">
    <property type="entry name" value="WD_REPEATS_2"/>
    <property type="match status" value="3"/>
</dbReference>
<dbReference type="FunFam" id="2.130.10.10:FF:000492">
    <property type="entry name" value="LEC14B homolog isoform X2"/>
    <property type="match status" value="1"/>
</dbReference>
<sequence length="540" mass="60609">MGSRQSDARASRDSSSSSSSSGARRRDSDSEMDYAEMLAYLMRSGQIRLISSGPELDLGGLDSDDDDSFIECCPEADLNPDTRAIDASDLKQQMLFKAGMNHSGVVPGVTPVSNMLSKRAIGKCCGLGTFSRGDRSLVSKSFLPNTMRTVAQFSTKAFCGNYSKDGSVFLSGCQDQSLRLYDTTSGKFQKFKEIKARNVGWSILDTAFSPDGNYLIYSSWSEYIHLCNVRGDFQTHSALDMEPGDGHFCPFSVQFSSNNKEILAGANDGFLYIFDREINKRTMRIDAHEDDINSVRFADETSQILFSGGDDGLCKVWDRRMLSDTLCEPVGTMAGHTDGITCVDSKGDGRHLITNSKDQSIKLWDLRFFSPPSAVSNCRKAVAGQHWDYRWQQVPRRSKRKNFIDGDTSLLTYKGHGVLHTCIRCHFSPAFTTDQKYIYCGCATGGVIIYDVLTGKIVRKLDGHRACVRDVSWHPYENNIVSSSWDGSHGLWEFKRDGLRDWEHDDFHESEESSDDSECDEDIFHDVRRSRRLRTRNPRP</sequence>
<dbReference type="Proteomes" id="UP000887568">
    <property type="component" value="Unplaced"/>
</dbReference>
<dbReference type="GeneID" id="119739446"/>
<reference evidence="3" key="1">
    <citation type="submission" date="2022-11" db="UniProtKB">
        <authorList>
            <consortium name="EnsemblMetazoa"/>
        </authorList>
    </citation>
    <scope>IDENTIFICATION</scope>
</reference>
<dbReference type="OMA" id="EHTFPQM"/>
<dbReference type="SUPFAM" id="SSF50978">
    <property type="entry name" value="WD40 repeat-like"/>
    <property type="match status" value="1"/>
</dbReference>
<evidence type="ECO:0000256" key="2">
    <source>
        <dbReference type="SAM" id="MobiDB-lite"/>
    </source>
</evidence>
<feature type="repeat" description="WD" evidence="1">
    <location>
        <begin position="333"/>
        <end position="367"/>
    </location>
</feature>
<dbReference type="PANTHER" id="PTHR19847">
    <property type="entry name" value="DDB1- AND CUL4-ASSOCIATED FACTOR 11"/>
    <property type="match status" value="1"/>
</dbReference>
<dbReference type="AlphaFoldDB" id="A0A914B2U6"/>
<dbReference type="PROSITE" id="PS50294">
    <property type="entry name" value="WD_REPEATS_REGION"/>
    <property type="match status" value="3"/>
</dbReference>
<feature type="compositionally biased region" description="Low complexity" evidence="2">
    <location>
        <begin position="13"/>
        <end position="22"/>
    </location>
</feature>
<accession>A0A914B2U6</accession>
<dbReference type="InterPro" id="IPR036322">
    <property type="entry name" value="WD40_repeat_dom_sf"/>
</dbReference>
<dbReference type="EnsemblMetazoa" id="XM_038214404.1">
    <property type="protein sequence ID" value="XP_038070332.1"/>
    <property type="gene ID" value="LOC119739446"/>
</dbReference>
<evidence type="ECO:0000313" key="4">
    <source>
        <dbReference type="Proteomes" id="UP000887568"/>
    </source>
</evidence>
<evidence type="ECO:0000313" key="3">
    <source>
        <dbReference type="EnsemblMetazoa" id="XP_038070332.1"/>
    </source>
</evidence>
<protein>
    <recommendedName>
        <fullName evidence="5">DDB1- and CUL4-associated factor 11</fullName>
    </recommendedName>
</protein>
<dbReference type="SMART" id="SM00320">
    <property type="entry name" value="WD40"/>
    <property type="match status" value="7"/>
</dbReference>
<dbReference type="InterPro" id="IPR001680">
    <property type="entry name" value="WD40_rpt"/>
</dbReference>
<dbReference type="Gene3D" id="2.130.10.10">
    <property type="entry name" value="YVTN repeat-like/Quinoprotein amine dehydrogenase"/>
    <property type="match status" value="2"/>
</dbReference>
<feature type="repeat" description="WD" evidence="1">
    <location>
        <begin position="461"/>
        <end position="495"/>
    </location>
</feature>